<reference evidence="2 3" key="1">
    <citation type="submission" date="2019-10" db="EMBL/GenBank/DDBJ databases">
        <title>Glycomyces albidus sp. nov., a novel actinomycete isolated from rhizosphere soil of wheat (Triticum aestivum L.).</title>
        <authorList>
            <person name="Qian L."/>
        </authorList>
    </citation>
    <scope>NUCLEOTIDE SEQUENCE [LARGE SCALE GENOMIC DNA]</scope>
    <source>
        <strain evidence="2 3">NEAU-7082</strain>
    </source>
</reference>
<evidence type="ECO:0000313" key="2">
    <source>
        <dbReference type="EMBL" id="MQM28114.1"/>
    </source>
</evidence>
<dbReference type="AlphaFoldDB" id="A0A6L5GEH5"/>
<protein>
    <submittedName>
        <fullName evidence="2">Uncharacterized protein</fullName>
    </submittedName>
</protein>
<dbReference type="Proteomes" id="UP000477750">
    <property type="component" value="Unassembled WGS sequence"/>
</dbReference>
<sequence length="206" mass="21919">MADVRWLIRTRQSAQVIITAPDAPVGVGAAVERLEAALDGYAGPKPAWFRALERLGYWWYAICMAATAAVFAAAAPNGVALNIAYGLGSGIAVAVVSGGLIAGAAHVQTRLTSGRTAQQTIAEAAPLARPAGSVADRVEAVLAWDPSREHEVHRLAWDAAEAGRPNRRAADEELDDLWRRADPEAAAAREATLRRIRAGLERPEQQ</sequence>
<feature type="transmembrane region" description="Helical" evidence="1">
    <location>
        <begin position="83"/>
        <end position="105"/>
    </location>
</feature>
<evidence type="ECO:0000313" key="3">
    <source>
        <dbReference type="Proteomes" id="UP000477750"/>
    </source>
</evidence>
<name>A0A6L5GEH5_9ACTN</name>
<feature type="transmembrane region" description="Helical" evidence="1">
    <location>
        <begin position="57"/>
        <end position="77"/>
    </location>
</feature>
<keyword evidence="3" id="KW-1185">Reference proteome</keyword>
<keyword evidence="1" id="KW-0812">Transmembrane</keyword>
<proteinExistence type="predicted"/>
<evidence type="ECO:0000256" key="1">
    <source>
        <dbReference type="SAM" id="Phobius"/>
    </source>
</evidence>
<comment type="caution">
    <text evidence="2">The sequence shown here is derived from an EMBL/GenBank/DDBJ whole genome shotgun (WGS) entry which is preliminary data.</text>
</comment>
<keyword evidence="1" id="KW-0472">Membrane</keyword>
<organism evidence="2 3">
    <name type="scientific">Glycomyces albidus</name>
    <dbReference type="NCBI Taxonomy" id="2656774"/>
    <lineage>
        <taxon>Bacteria</taxon>
        <taxon>Bacillati</taxon>
        <taxon>Actinomycetota</taxon>
        <taxon>Actinomycetes</taxon>
        <taxon>Glycomycetales</taxon>
        <taxon>Glycomycetaceae</taxon>
        <taxon>Glycomyces</taxon>
    </lineage>
</organism>
<dbReference type="EMBL" id="WIAO01000035">
    <property type="protein sequence ID" value="MQM28114.1"/>
    <property type="molecule type" value="Genomic_DNA"/>
</dbReference>
<keyword evidence="1" id="KW-1133">Transmembrane helix</keyword>
<accession>A0A6L5GEH5</accession>
<gene>
    <name evidence="2" type="ORF">GFD30_21480</name>
</gene>
<dbReference type="RefSeq" id="WP_153027225.1">
    <property type="nucleotide sequence ID" value="NZ_WIAO01000035.1"/>
</dbReference>